<evidence type="ECO:0000256" key="10">
    <source>
        <dbReference type="ARBA" id="ARBA00023288"/>
    </source>
</evidence>
<accession>A0ABS5R103</accession>
<evidence type="ECO:0000256" key="4">
    <source>
        <dbReference type="ARBA" id="ARBA00022475"/>
    </source>
</evidence>
<comment type="subcellular location">
    <subcellularLocation>
        <location evidence="2">Cell membrane</location>
        <topology evidence="2">Lipid-anchor</topology>
    </subcellularLocation>
</comment>
<keyword evidence="14" id="KW-1185">Reference proteome</keyword>
<evidence type="ECO:0000256" key="5">
    <source>
        <dbReference type="ARBA" id="ARBA00022729"/>
    </source>
</evidence>
<dbReference type="Gene3D" id="3.10.50.40">
    <property type="match status" value="1"/>
</dbReference>
<dbReference type="EC" id="5.2.1.8" evidence="11"/>
<dbReference type="HAMAP" id="MF_01145">
    <property type="entry name" value="Foldase_PrsA"/>
    <property type="match status" value="1"/>
</dbReference>
<dbReference type="PANTHER" id="PTHR47245">
    <property type="entry name" value="PEPTIDYLPROLYL ISOMERASE"/>
    <property type="match status" value="1"/>
</dbReference>
<comment type="caution">
    <text evidence="13">The sequence shown here is derived from an EMBL/GenBank/DDBJ whole genome shotgun (WGS) entry which is preliminary data.</text>
</comment>
<evidence type="ECO:0000313" key="13">
    <source>
        <dbReference type="EMBL" id="MBS9338296.1"/>
    </source>
</evidence>
<dbReference type="EMBL" id="JAAMFK010000001">
    <property type="protein sequence ID" value="MBS9338296.1"/>
    <property type="molecule type" value="Genomic_DNA"/>
</dbReference>
<dbReference type="InterPro" id="IPR046357">
    <property type="entry name" value="PPIase_dom_sf"/>
</dbReference>
<dbReference type="Proteomes" id="UP001519504">
    <property type="component" value="Unassembled WGS sequence"/>
</dbReference>
<gene>
    <name evidence="11" type="primary">prsA</name>
    <name evidence="13" type="ORF">G6R29_01430</name>
</gene>
<dbReference type="Gene3D" id="1.10.4030.10">
    <property type="entry name" value="Porin chaperone SurA, peptide-binding domain"/>
    <property type="match status" value="1"/>
</dbReference>
<dbReference type="RefSeq" id="WP_213808575.1">
    <property type="nucleotide sequence ID" value="NZ_JAAMFK010000001.1"/>
</dbReference>
<keyword evidence="9 11" id="KW-0413">Isomerase</keyword>
<evidence type="ECO:0000256" key="2">
    <source>
        <dbReference type="ARBA" id="ARBA00004193"/>
    </source>
</evidence>
<keyword evidence="7 11" id="KW-0472">Membrane</keyword>
<evidence type="ECO:0000313" key="14">
    <source>
        <dbReference type="Proteomes" id="UP001519504"/>
    </source>
</evidence>
<evidence type="ECO:0000256" key="7">
    <source>
        <dbReference type="ARBA" id="ARBA00023136"/>
    </source>
</evidence>
<dbReference type="InterPro" id="IPR050245">
    <property type="entry name" value="PrsA_foldase"/>
</dbReference>
<reference evidence="13 14" key="1">
    <citation type="submission" date="2020-02" db="EMBL/GenBank/DDBJ databases">
        <title>Fructobacillus sp. isolated from paper mulberry of Taiwan.</title>
        <authorList>
            <person name="Lin S.-T."/>
        </authorList>
    </citation>
    <scope>NUCLEOTIDE SEQUENCE [LARGE SCALE GENOMIC DNA]</scope>
    <source>
        <strain evidence="13 14">M2-14</strain>
    </source>
</reference>
<dbReference type="InterPro" id="IPR027304">
    <property type="entry name" value="Trigger_fact/SurA_dom_sf"/>
</dbReference>
<proteinExistence type="inferred from homology"/>
<dbReference type="SUPFAM" id="SSF109998">
    <property type="entry name" value="Triger factor/SurA peptide-binding domain-like"/>
    <property type="match status" value="1"/>
</dbReference>
<name>A0ABS5R103_9LACO</name>
<organism evidence="13 14">
    <name type="scientific">Fructobacillus broussonetiae</name>
    <dbReference type="NCBI Taxonomy" id="2713173"/>
    <lineage>
        <taxon>Bacteria</taxon>
        <taxon>Bacillati</taxon>
        <taxon>Bacillota</taxon>
        <taxon>Bacilli</taxon>
        <taxon>Lactobacillales</taxon>
        <taxon>Lactobacillaceae</taxon>
        <taxon>Fructobacillus</taxon>
    </lineage>
</organism>
<keyword evidence="6 11" id="KW-0697">Rotamase</keyword>
<evidence type="ECO:0000256" key="11">
    <source>
        <dbReference type="HAMAP-Rule" id="MF_01145"/>
    </source>
</evidence>
<dbReference type="PANTHER" id="PTHR47245:SF1">
    <property type="entry name" value="FOLDASE PROTEIN PRSA"/>
    <property type="match status" value="1"/>
</dbReference>
<evidence type="ECO:0000256" key="1">
    <source>
        <dbReference type="ARBA" id="ARBA00000971"/>
    </source>
</evidence>
<evidence type="ECO:0000256" key="8">
    <source>
        <dbReference type="ARBA" id="ARBA00023139"/>
    </source>
</evidence>
<keyword evidence="10" id="KW-0449">Lipoprotein</keyword>
<comment type="function">
    <text evidence="11">Plays a major role in protein secretion by helping the post-translocational extracellular folding of several secreted proteins.</text>
</comment>
<keyword evidence="5 11" id="KW-0732">Signal</keyword>
<comment type="catalytic activity">
    <reaction evidence="1 11">
        <text>[protein]-peptidylproline (omega=180) = [protein]-peptidylproline (omega=0)</text>
        <dbReference type="Rhea" id="RHEA:16237"/>
        <dbReference type="Rhea" id="RHEA-COMP:10747"/>
        <dbReference type="Rhea" id="RHEA-COMP:10748"/>
        <dbReference type="ChEBI" id="CHEBI:83833"/>
        <dbReference type="ChEBI" id="CHEBI:83834"/>
        <dbReference type="EC" id="5.2.1.8"/>
    </reaction>
</comment>
<keyword evidence="8" id="KW-0564">Palmitate</keyword>
<dbReference type="InterPro" id="IPR023059">
    <property type="entry name" value="Foldase_PrsA"/>
</dbReference>
<evidence type="ECO:0000256" key="6">
    <source>
        <dbReference type="ARBA" id="ARBA00023110"/>
    </source>
</evidence>
<keyword evidence="4 11" id="KW-1003">Cell membrane</keyword>
<sequence length="299" mass="33165">MPRKVILGIFAAVLVAGVTFLAVNGSKTLATTDNGKITQADYVDELKQSSAGRQVFAQMVINKVLDKKYGKQVTDAEIEKSFNNMKSQYGEDKFKQYLSQNGMTTRQFKQNLRDKEVMQVAVKDNYKPSRDQLNQAYEDYVPDTKVSLITTDNEDDAQAAIDALNDGAEWDDVYHQYSKKNAAVSGTGQLPAFDSTNTTVEQEVRMAGFNQGEGAYSESPVKGSKGNYYVVRMDHMDEKPAQAKIESKLKDKLTNDFINDSKNQDEMKKIVGKLLSKADVKIKDSDLKGALAGYMKAAA</sequence>
<evidence type="ECO:0000259" key="12">
    <source>
        <dbReference type="Pfam" id="PF05698"/>
    </source>
</evidence>
<dbReference type="InterPro" id="IPR008880">
    <property type="entry name" value="Trigger_fac_C"/>
</dbReference>
<dbReference type="Pfam" id="PF05698">
    <property type="entry name" value="Trigger_C"/>
    <property type="match status" value="1"/>
</dbReference>
<protein>
    <recommendedName>
        <fullName evidence="11">Foldase protein PrsA</fullName>
        <ecNumber evidence="11">5.2.1.8</ecNumber>
    </recommendedName>
</protein>
<feature type="domain" description="Trigger factor C-terminal" evidence="12">
    <location>
        <begin position="43"/>
        <end position="122"/>
    </location>
</feature>
<evidence type="ECO:0000256" key="3">
    <source>
        <dbReference type="ARBA" id="ARBA00006071"/>
    </source>
</evidence>
<comment type="similarity">
    <text evidence="3 11">Belongs to the PrsA family.</text>
</comment>
<evidence type="ECO:0000256" key="9">
    <source>
        <dbReference type="ARBA" id="ARBA00023235"/>
    </source>
</evidence>
<dbReference type="GO" id="GO:0016853">
    <property type="term" value="F:isomerase activity"/>
    <property type="evidence" value="ECO:0007669"/>
    <property type="project" value="UniProtKB-KW"/>
</dbReference>